<keyword evidence="1" id="KW-0539">Nucleus</keyword>
<reference evidence="3 4" key="1">
    <citation type="submission" date="2017-06" db="EMBL/GenBank/DDBJ databases">
        <title>Ant-infecting Ophiocordyceps genomes reveal a high diversity of potential behavioral manipulation genes and a possible major role for enterotoxins.</title>
        <authorList>
            <person name="De Bekker C."/>
            <person name="Evans H.C."/>
            <person name="Brachmann A."/>
            <person name="Hughes D.P."/>
        </authorList>
    </citation>
    <scope>NUCLEOTIDE SEQUENCE [LARGE SCALE GENOMIC DNA]</scope>
    <source>
        <strain evidence="3 4">Map64</strain>
    </source>
</reference>
<comment type="caution">
    <text evidence="3">The sequence shown here is derived from an EMBL/GenBank/DDBJ whole genome shotgun (WGS) entry which is preliminary data.</text>
</comment>
<evidence type="ECO:0000313" key="4">
    <source>
        <dbReference type="Proteomes" id="UP000226192"/>
    </source>
</evidence>
<dbReference type="STRING" id="1399860.A0A2C5Y039"/>
<evidence type="ECO:0000259" key="2">
    <source>
        <dbReference type="PROSITE" id="PS50048"/>
    </source>
</evidence>
<evidence type="ECO:0000256" key="1">
    <source>
        <dbReference type="ARBA" id="ARBA00023242"/>
    </source>
</evidence>
<gene>
    <name evidence="3" type="ORF">CDD81_1288</name>
</gene>
<dbReference type="Proteomes" id="UP000226192">
    <property type="component" value="Unassembled WGS sequence"/>
</dbReference>
<name>A0A2C5Y039_9HYPO</name>
<dbReference type="SMART" id="SM00066">
    <property type="entry name" value="GAL4"/>
    <property type="match status" value="1"/>
</dbReference>
<organism evidence="3 4">
    <name type="scientific">Ophiocordyceps australis</name>
    <dbReference type="NCBI Taxonomy" id="1399860"/>
    <lineage>
        <taxon>Eukaryota</taxon>
        <taxon>Fungi</taxon>
        <taxon>Dikarya</taxon>
        <taxon>Ascomycota</taxon>
        <taxon>Pezizomycotina</taxon>
        <taxon>Sordariomycetes</taxon>
        <taxon>Hypocreomycetidae</taxon>
        <taxon>Hypocreales</taxon>
        <taxon>Ophiocordycipitaceae</taxon>
        <taxon>Ophiocordyceps</taxon>
    </lineage>
</organism>
<dbReference type="GO" id="GO:0000981">
    <property type="term" value="F:DNA-binding transcription factor activity, RNA polymerase II-specific"/>
    <property type="evidence" value="ECO:0007669"/>
    <property type="project" value="InterPro"/>
</dbReference>
<dbReference type="AlphaFoldDB" id="A0A2C5Y039"/>
<proteinExistence type="predicted"/>
<dbReference type="OrthoDB" id="10261408at2759"/>
<dbReference type="SUPFAM" id="SSF57701">
    <property type="entry name" value="Zn2/Cys6 DNA-binding domain"/>
    <property type="match status" value="1"/>
</dbReference>
<dbReference type="Pfam" id="PF00172">
    <property type="entry name" value="Zn_clus"/>
    <property type="match status" value="1"/>
</dbReference>
<dbReference type="PROSITE" id="PS50048">
    <property type="entry name" value="ZN2_CY6_FUNGAL_2"/>
    <property type="match status" value="1"/>
</dbReference>
<keyword evidence="4" id="KW-1185">Reference proteome</keyword>
<protein>
    <recommendedName>
        <fullName evidence="2">Zn(2)-C6 fungal-type domain-containing protein</fullName>
    </recommendedName>
</protein>
<dbReference type="CDD" id="cd12148">
    <property type="entry name" value="fungal_TF_MHR"/>
    <property type="match status" value="1"/>
</dbReference>
<sequence>MDRMSASLRPLAPAASETEKGGSWVPAVLDVKRRRSNVTVACNECRRRKTRCNGVRPSCFSCQEQSLQCEYRHESVASPASNKLIVEIIGLLNALPAQEASRHLALLSNQTDAMAMLHILKADLAGKHLPADLVVSPALASSSFEKLELETQNPKAYPNLGGLQDATCMDPTQSALQLGMPRPVLHDAGLGMENAQVDPHHAQNLSVLASSEGAAVLPDAPSCDPRLGQLDIGHWTSVGIGNHVAAKCISLYLENDHALLAHFDREMFLSHLIFKQTGLCSSLLVNALLWWTCQVYSDDLPEADCFISKLEYETQRLWYAERSSGRDSMHSIAAAEFLSLGFLAQGRNDQVRLYFSEALQMGTRMRLFCVQDNDTDMELDHVTNSASMCAAWGVFIWIMIMSNFLHQQGTEYPKCPPRIPISEYGSFDHAQVQVGPQGADEHLVPLLPAQEGQAFPFMCGLWRIIRGVNLDLKTSSHPWEEEAPLAFAEYKFRELLTWSNHLPSQFARDDQSPHDVQLLHLWFHASILNLFRPHMKNDSRSRLRTFSSSEGCPAAVCAASIAQLKHLTLCHRLDPTSTYSIMWHITLVHIATSIIDSDVDEPWYTHLVCCIRAYERLSKSQKAAKMTTKALLTIVVGKGNSSGENARRILADLAQDGSPRIMSKTPQRAFMNDAALFLGHSTLTGGEVGVGMFEENALLKTYTNILDDDNG</sequence>
<dbReference type="InterPro" id="IPR001138">
    <property type="entry name" value="Zn2Cys6_DnaBD"/>
</dbReference>
<dbReference type="PROSITE" id="PS00463">
    <property type="entry name" value="ZN2_CY6_FUNGAL_1"/>
    <property type="match status" value="1"/>
</dbReference>
<evidence type="ECO:0000313" key="3">
    <source>
        <dbReference type="EMBL" id="PHH60750.1"/>
    </source>
</evidence>
<dbReference type="GO" id="GO:0008270">
    <property type="term" value="F:zinc ion binding"/>
    <property type="evidence" value="ECO:0007669"/>
    <property type="project" value="InterPro"/>
</dbReference>
<dbReference type="EMBL" id="NJET01000130">
    <property type="protein sequence ID" value="PHH60750.1"/>
    <property type="molecule type" value="Genomic_DNA"/>
</dbReference>
<dbReference type="PANTHER" id="PTHR47256:SF1">
    <property type="entry name" value="ZN(II)2CYS6 TRANSCRIPTION FACTOR (EUROFUNG)"/>
    <property type="match status" value="1"/>
</dbReference>
<dbReference type="CDD" id="cd00067">
    <property type="entry name" value="GAL4"/>
    <property type="match status" value="1"/>
</dbReference>
<feature type="domain" description="Zn(2)-C6 fungal-type" evidence="2">
    <location>
        <begin position="41"/>
        <end position="71"/>
    </location>
</feature>
<dbReference type="Gene3D" id="4.10.240.10">
    <property type="entry name" value="Zn(2)-C6 fungal-type DNA-binding domain"/>
    <property type="match status" value="1"/>
</dbReference>
<dbReference type="PANTHER" id="PTHR47256">
    <property type="entry name" value="ZN(II)2CYS6 TRANSCRIPTION FACTOR (EUROFUNG)-RELATED"/>
    <property type="match status" value="1"/>
</dbReference>
<accession>A0A2C5Y039</accession>
<dbReference type="InterPro" id="IPR036864">
    <property type="entry name" value="Zn2-C6_fun-type_DNA-bd_sf"/>
</dbReference>
<dbReference type="InterPro" id="IPR053187">
    <property type="entry name" value="Notoamide_regulator"/>
</dbReference>